<feature type="non-terminal residue" evidence="1">
    <location>
        <position position="117"/>
    </location>
</feature>
<dbReference type="EMBL" id="BARS01008672">
    <property type="protein sequence ID" value="GAF82185.1"/>
    <property type="molecule type" value="Genomic_DNA"/>
</dbReference>
<gene>
    <name evidence="1" type="ORF">S01H1_16480</name>
</gene>
<sequence>MIDYKTTICGALTNLRKPFNFIDDPNKKIDAILSNEEIKWYPTCLVECENQLFMFMPFCYEHFIDESEVKEECKNAQHLIDCLKNKEISSKVFFITNVNEDVKALELQDLSNDFGIL</sequence>
<reference evidence="1" key="1">
    <citation type="journal article" date="2014" name="Front. Microbiol.">
        <title>High frequency of phylogenetically diverse reductive dehalogenase-homologous genes in deep subseafloor sedimentary metagenomes.</title>
        <authorList>
            <person name="Kawai M."/>
            <person name="Futagami T."/>
            <person name="Toyoda A."/>
            <person name="Takaki Y."/>
            <person name="Nishi S."/>
            <person name="Hori S."/>
            <person name="Arai W."/>
            <person name="Tsubouchi T."/>
            <person name="Morono Y."/>
            <person name="Uchiyama I."/>
            <person name="Ito T."/>
            <person name="Fujiyama A."/>
            <person name="Inagaki F."/>
            <person name="Takami H."/>
        </authorList>
    </citation>
    <scope>NUCLEOTIDE SEQUENCE</scope>
    <source>
        <strain evidence="1">Expedition CK06-06</strain>
    </source>
</reference>
<name>X0U159_9ZZZZ</name>
<dbReference type="AlphaFoldDB" id="X0U159"/>
<organism evidence="1">
    <name type="scientific">marine sediment metagenome</name>
    <dbReference type="NCBI Taxonomy" id="412755"/>
    <lineage>
        <taxon>unclassified sequences</taxon>
        <taxon>metagenomes</taxon>
        <taxon>ecological metagenomes</taxon>
    </lineage>
</organism>
<protein>
    <submittedName>
        <fullName evidence="1">Uncharacterized protein</fullName>
    </submittedName>
</protein>
<comment type="caution">
    <text evidence="1">The sequence shown here is derived from an EMBL/GenBank/DDBJ whole genome shotgun (WGS) entry which is preliminary data.</text>
</comment>
<evidence type="ECO:0000313" key="1">
    <source>
        <dbReference type="EMBL" id="GAF82185.1"/>
    </source>
</evidence>
<accession>X0U159</accession>
<proteinExistence type="predicted"/>